<proteinExistence type="predicted"/>
<dbReference type="PANTHER" id="PTHR47859">
    <property type="entry name" value="PENTATRICOPEPTIDE REPEAT-CONTAINING PROTEIN"/>
    <property type="match status" value="1"/>
</dbReference>
<accession>A0A8J5RUJ0</accession>
<dbReference type="AlphaFoldDB" id="A0A8J5RUJ0"/>
<organism evidence="1 2">
    <name type="scientific">Zizania palustris</name>
    <name type="common">Northern wild rice</name>
    <dbReference type="NCBI Taxonomy" id="103762"/>
    <lineage>
        <taxon>Eukaryota</taxon>
        <taxon>Viridiplantae</taxon>
        <taxon>Streptophyta</taxon>
        <taxon>Embryophyta</taxon>
        <taxon>Tracheophyta</taxon>
        <taxon>Spermatophyta</taxon>
        <taxon>Magnoliopsida</taxon>
        <taxon>Liliopsida</taxon>
        <taxon>Poales</taxon>
        <taxon>Poaceae</taxon>
        <taxon>BOP clade</taxon>
        <taxon>Oryzoideae</taxon>
        <taxon>Oryzeae</taxon>
        <taxon>Zizaniinae</taxon>
        <taxon>Zizania</taxon>
    </lineage>
</organism>
<comment type="caution">
    <text evidence="1">The sequence shown here is derived from an EMBL/GenBank/DDBJ whole genome shotgun (WGS) entry which is preliminary data.</text>
</comment>
<dbReference type="OrthoDB" id="119302at2759"/>
<sequence length="256" mass="27693">MQRILSRAARRCTKPYSSFKPTQIVQDNGVSRVHPGGAPTSSNGGYEYEDFKWMTNLASRSIQADIVTALRRGDRQQASLLLSNLRQANRELTSEDFSYILEYCAKAPDPLFATEALRLMEENAVHMSKSAYISVTRALSKGGRISLTPPSHRASPVELAIVRKDQASHRVSRLSLLATAELATVSPQCPHPRQRRCYPALAASLAPSSGSHIPCGGLPRIGTPAANPLQQPSAWLATCGACSMDPTTPVAPSRSP</sequence>
<dbReference type="PANTHER" id="PTHR47859:SF1">
    <property type="entry name" value="PENTATRICOPEPTIDE REPEAT-CONTAINING PROTEIN"/>
    <property type="match status" value="1"/>
</dbReference>
<keyword evidence="2" id="KW-1185">Reference proteome</keyword>
<name>A0A8J5RUJ0_ZIZPA</name>
<dbReference type="EMBL" id="JAAALK010000289">
    <property type="protein sequence ID" value="KAG8049900.1"/>
    <property type="molecule type" value="Genomic_DNA"/>
</dbReference>
<reference evidence="1" key="2">
    <citation type="submission" date="2021-02" db="EMBL/GenBank/DDBJ databases">
        <authorList>
            <person name="Kimball J.A."/>
            <person name="Haas M.W."/>
            <person name="Macchietto M."/>
            <person name="Kono T."/>
            <person name="Duquette J."/>
            <person name="Shao M."/>
        </authorList>
    </citation>
    <scope>NUCLEOTIDE SEQUENCE</scope>
    <source>
        <tissue evidence="1">Fresh leaf tissue</tissue>
    </source>
</reference>
<evidence type="ECO:0000313" key="1">
    <source>
        <dbReference type="EMBL" id="KAG8049900.1"/>
    </source>
</evidence>
<reference evidence="1" key="1">
    <citation type="journal article" date="2021" name="bioRxiv">
        <title>Whole Genome Assembly and Annotation of Northern Wild Rice, Zizania palustris L., Supports a Whole Genome Duplication in the Zizania Genus.</title>
        <authorList>
            <person name="Haas M."/>
            <person name="Kono T."/>
            <person name="Macchietto M."/>
            <person name="Millas R."/>
            <person name="McGilp L."/>
            <person name="Shao M."/>
            <person name="Duquette J."/>
            <person name="Hirsch C.N."/>
            <person name="Kimball J."/>
        </authorList>
    </citation>
    <scope>NUCLEOTIDE SEQUENCE</scope>
    <source>
        <tissue evidence="1">Fresh leaf tissue</tissue>
    </source>
</reference>
<gene>
    <name evidence="1" type="ORF">GUJ93_ZPchr0009g1290</name>
</gene>
<evidence type="ECO:0000313" key="2">
    <source>
        <dbReference type="Proteomes" id="UP000729402"/>
    </source>
</evidence>
<dbReference type="Proteomes" id="UP000729402">
    <property type="component" value="Unassembled WGS sequence"/>
</dbReference>
<protein>
    <submittedName>
        <fullName evidence="1">Uncharacterized protein</fullName>
    </submittedName>
</protein>